<comment type="function">
    <text evidence="1">The reaction center of purple bacteria contains a tightly bound cytochrome molecule which re-reduces the photo oxidized primary electron donor.</text>
</comment>
<dbReference type="Proteomes" id="UP001500742">
    <property type="component" value="Unassembled WGS sequence"/>
</dbReference>
<name>A0ABP7PNJ6_9SPHI</name>
<dbReference type="SUPFAM" id="SSF48695">
    <property type="entry name" value="Multiheme cytochromes"/>
    <property type="match status" value="1"/>
</dbReference>
<evidence type="ECO:0000256" key="6">
    <source>
        <dbReference type="ARBA" id="ARBA00022723"/>
    </source>
</evidence>
<keyword evidence="9" id="KW-0732">Signal</keyword>
<organism evidence="10 11">
    <name type="scientific">Mucilaginibacter dorajii</name>
    <dbReference type="NCBI Taxonomy" id="692994"/>
    <lineage>
        <taxon>Bacteria</taxon>
        <taxon>Pseudomonadati</taxon>
        <taxon>Bacteroidota</taxon>
        <taxon>Sphingobacteriia</taxon>
        <taxon>Sphingobacteriales</taxon>
        <taxon>Sphingobacteriaceae</taxon>
        <taxon>Mucilaginibacter</taxon>
    </lineage>
</organism>
<evidence type="ECO:0000256" key="5">
    <source>
        <dbReference type="ARBA" id="ARBA00022617"/>
    </source>
</evidence>
<keyword evidence="7" id="KW-0249">Electron transport</keyword>
<dbReference type="Pfam" id="PF02276">
    <property type="entry name" value="CytoC_RC"/>
    <property type="match status" value="1"/>
</dbReference>
<dbReference type="InterPro" id="IPR036280">
    <property type="entry name" value="Multihaem_cyt_sf"/>
</dbReference>
<proteinExistence type="predicted"/>
<keyword evidence="3" id="KW-0813">Transport</keyword>
<dbReference type="RefSeq" id="WP_259094251.1">
    <property type="nucleotide sequence ID" value="NZ_BAAAZC010000010.1"/>
</dbReference>
<evidence type="ECO:0000313" key="11">
    <source>
        <dbReference type="Proteomes" id="UP001500742"/>
    </source>
</evidence>
<comment type="caution">
    <text evidence="10">The sequence shown here is derived from an EMBL/GenBank/DDBJ whole genome shotgun (WGS) entry which is preliminary data.</text>
</comment>
<feature type="signal peptide" evidence="9">
    <location>
        <begin position="1"/>
        <end position="23"/>
    </location>
</feature>
<accession>A0ABP7PNJ6</accession>
<keyword evidence="6" id="KW-0479">Metal-binding</keyword>
<evidence type="ECO:0000256" key="2">
    <source>
        <dbReference type="ARBA" id="ARBA00015978"/>
    </source>
</evidence>
<dbReference type="NCBIfam" id="NF033196">
    <property type="entry name" value="c_type_nonphoto"/>
    <property type="match status" value="1"/>
</dbReference>
<dbReference type="Gene3D" id="1.10.468.10">
    <property type="entry name" value="Photosynthetic Reaction Center, subunit C, domain 2"/>
    <property type="match status" value="1"/>
</dbReference>
<dbReference type="InterPro" id="IPR023119">
    <property type="entry name" value="Multihaem_cyt_PRC_cyt_su-like"/>
</dbReference>
<keyword evidence="8" id="KW-0408">Iron</keyword>
<protein>
    <recommendedName>
        <fullName evidence="2">Photosynthetic reaction center cytochrome c subunit</fullName>
    </recommendedName>
</protein>
<evidence type="ECO:0000256" key="8">
    <source>
        <dbReference type="ARBA" id="ARBA00023004"/>
    </source>
</evidence>
<gene>
    <name evidence="10" type="ORF">GCM10022210_16740</name>
</gene>
<evidence type="ECO:0000256" key="3">
    <source>
        <dbReference type="ARBA" id="ARBA00022448"/>
    </source>
</evidence>
<dbReference type="EMBL" id="BAAAZC010000010">
    <property type="protein sequence ID" value="GAA3968518.1"/>
    <property type="molecule type" value="Genomic_DNA"/>
</dbReference>
<evidence type="ECO:0000256" key="4">
    <source>
        <dbReference type="ARBA" id="ARBA00022531"/>
    </source>
</evidence>
<keyword evidence="11" id="KW-1185">Reference proteome</keyword>
<keyword evidence="5" id="KW-0349">Heme</keyword>
<evidence type="ECO:0000256" key="7">
    <source>
        <dbReference type="ARBA" id="ARBA00022982"/>
    </source>
</evidence>
<keyword evidence="4" id="KW-0602">Photosynthesis</keyword>
<evidence type="ECO:0000256" key="1">
    <source>
        <dbReference type="ARBA" id="ARBA00003196"/>
    </source>
</evidence>
<dbReference type="InterPro" id="IPR003158">
    <property type="entry name" value="Photosyn_RC_cyt_c-su"/>
</dbReference>
<sequence>MKINRKLKVIVVLAAVVSITAGATINKPGPRLYTNLKVLPKNITSKELQGIMADDFEDGLGVSCGFCHAANKDGHGLDFASDAKPEKEIARAMMRMTLGINKKYLKLKHPKIGDATLVVSCTTCHKGQAFPDGTEPK</sequence>
<evidence type="ECO:0000313" key="10">
    <source>
        <dbReference type="EMBL" id="GAA3968518.1"/>
    </source>
</evidence>
<reference evidence="11" key="1">
    <citation type="journal article" date="2019" name="Int. J. Syst. Evol. Microbiol.">
        <title>The Global Catalogue of Microorganisms (GCM) 10K type strain sequencing project: providing services to taxonomists for standard genome sequencing and annotation.</title>
        <authorList>
            <consortium name="The Broad Institute Genomics Platform"/>
            <consortium name="The Broad Institute Genome Sequencing Center for Infectious Disease"/>
            <person name="Wu L."/>
            <person name="Ma J."/>
        </authorList>
    </citation>
    <scope>NUCLEOTIDE SEQUENCE [LARGE SCALE GENOMIC DNA]</scope>
    <source>
        <strain evidence="11">JCM 16601</strain>
    </source>
</reference>
<evidence type="ECO:0000256" key="9">
    <source>
        <dbReference type="SAM" id="SignalP"/>
    </source>
</evidence>
<feature type="chain" id="PRO_5045163489" description="Photosynthetic reaction center cytochrome c subunit" evidence="9">
    <location>
        <begin position="24"/>
        <end position="137"/>
    </location>
</feature>